<evidence type="ECO:0000259" key="4">
    <source>
        <dbReference type="Pfam" id="PF20160"/>
    </source>
</evidence>
<dbReference type="EMBL" id="JARBHA010000012">
    <property type="protein sequence ID" value="KAJ9687192.1"/>
    <property type="molecule type" value="Genomic_DNA"/>
</dbReference>
<reference evidence="5 6" key="1">
    <citation type="journal article" date="2023" name="BMC Biotechnol.">
        <title>Vitis rotundifolia cv Carlos genome sequencing.</title>
        <authorList>
            <person name="Huff M."/>
            <person name="Hulse-Kemp A."/>
            <person name="Scheffler B."/>
            <person name="Youngblood R."/>
            <person name="Simpson S."/>
            <person name="Babiker E."/>
            <person name="Staton M."/>
        </authorList>
    </citation>
    <scope>NUCLEOTIDE SEQUENCE [LARGE SCALE GENOMIC DNA]</scope>
    <source>
        <tissue evidence="5">Leaf</tissue>
    </source>
</reference>
<organism evidence="5 6">
    <name type="scientific">Vitis rotundifolia</name>
    <name type="common">Muscadine grape</name>
    <dbReference type="NCBI Taxonomy" id="103349"/>
    <lineage>
        <taxon>Eukaryota</taxon>
        <taxon>Viridiplantae</taxon>
        <taxon>Streptophyta</taxon>
        <taxon>Embryophyta</taxon>
        <taxon>Tracheophyta</taxon>
        <taxon>Spermatophyta</taxon>
        <taxon>Magnoliopsida</taxon>
        <taxon>eudicotyledons</taxon>
        <taxon>Gunneridae</taxon>
        <taxon>Pentapetalae</taxon>
        <taxon>rosids</taxon>
        <taxon>Vitales</taxon>
        <taxon>Vitaceae</taxon>
        <taxon>Viteae</taxon>
        <taxon>Vitis</taxon>
    </lineage>
</organism>
<evidence type="ECO:0000256" key="3">
    <source>
        <dbReference type="SAM" id="MobiDB-lite"/>
    </source>
</evidence>
<protein>
    <recommendedName>
        <fullName evidence="4">C-JID domain-containing protein</fullName>
    </recommendedName>
</protein>
<dbReference type="Pfam" id="PF20160">
    <property type="entry name" value="C-JID"/>
    <property type="match status" value="1"/>
</dbReference>
<gene>
    <name evidence="5" type="ORF">PVL29_015873</name>
</gene>
<dbReference type="Proteomes" id="UP001168098">
    <property type="component" value="Unassembled WGS sequence"/>
</dbReference>
<dbReference type="InterPro" id="IPR045344">
    <property type="entry name" value="C-JID"/>
</dbReference>
<dbReference type="AlphaFoldDB" id="A0AA38ZEM0"/>
<keyword evidence="2" id="KW-0677">Repeat</keyword>
<comment type="caution">
    <text evidence="5">The sequence shown here is derived from an EMBL/GenBank/DDBJ whole genome shotgun (WGS) entry which is preliminary data.</text>
</comment>
<keyword evidence="6" id="KW-1185">Reference proteome</keyword>
<feature type="domain" description="C-JID" evidence="4">
    <location>
        <begin position="16"/>
        <end position="92"/>
    </location>
</feature>
<sequence length="103" mass="11638">MIPGNPGLSTHYNALVPGSSLPEWFIHLSEECSVTVELPPHWYNTKLMGLAICAVFNANITMGELGEFVCCSVKESIHLHNLQKKKKKKKKKKKSSKGKWRKM</sequence>
<evidence type="ECO:0000256" key="1">
    <source>
        <dbReference type="ARBA" id="ARBA00022614"/>
    </source>
</evidence>
<evidence type="ECO:0000313" key="6">
    <source>
        <dbReference type="Proteomes" id="UP001168098"/>
    </source>
</evidence>
<feature type="region of interest" description="Disordered" evidence="3">
    <location>
        <begin position="82"/>
        <end position="103"/>
    </location>
</feature>
<name>A0AA38ZEM0_VITRO</name>
<evidence type="ECO:0000313" key="5">
    <source>
        <dbReference type="EMBL" id="KAJ9687192.1"/>
    </source>
</evidence>
<keyword evidence="1" id="KW-0433">Leucine-rich repeat</keyword>
<evidence type="ECO:0000256" key="2">
    <source>
        <dbReference type="ARBA" id="ARBA00022737"/>
    </source>
</evidence>
<accession>A0AA38ZEM0</accession>
<proteinExistence type="predicted"/>